<dbReference type="Gene3D" id="1.10.220.150">
    <property type="entry name" value="Arf GTPase activating protein"/>
    <property type="match status" value="1"/>
</dbReference>
<evidence type="ECO:0000256" key="5">
    <source>
        <dbReference type="PROSITE-ProRule" id="PRU00288"/>
    </source>
</evidence>
<dbReference type="PANTHER" id="PTHR45686">
    <property type="entry name" value="ADP-RIBOSYLATION FACTOR GTPASE ACTIVATING PROTEIN 3, ISOFORM H-RELATED"/>
    <property type="match status" value="1"/>
</dbReference>
<dbReference type="EMBL" id="KB932203">
    <property type="protein sequence ID" value="KCV71161.1"/>
    <property type="molecule type" value="Genomic_DNA"/>
</dbReference>
<dbReference type="SMART" id="SM00105">
    <property type="entry name" value="ArfGap"/>
    <property type="match status" value="1"/>
</dbReference>
<dbReference type="RefSeq" id="XP_009494284.1">
    <property type="nucleotide sequence ID" value="XM_009496009.1"/>
</dbReference>
<dbReference type="Pfam" id="PF01412">
    <property type="entry name" value="ArfGap"/>
    <property type="match status" value="1"/>
</dbReference>
<evidence type="ECO:0000256" key="3">
    <source>
        <dbReference type="ARBA" id="ARBA00022771"/>
    </source>
</evidence>
<dbReference type="PRINTS" id="PR00405">
    <property type="entry name" value="REVINTRACTNG"/>
</dbReference>
<keyword evidence="3 5" id="KW-0863">Zinc-finger</keyword>
<evidence type="ECO:0000259" key="7">
    <source>
        <dbReference type="PROSITE" id="PS50115"/>
    </source>
</evidence>
<dbReference type="SUPFAM" id="SSF57863">
    <property type="entry name" value="ArfGap/RecO-like zinc finger"/>
    <property type="match status" value="1"/>
</dbReference>
<dbReference type="AlphaFoldDB" id="A0A058ZB52"/>
<keyword evidence="4" id="KW-0862">Zinc</keyword>
<keyword evidence="2" id="KW-0479">Metal-binding</keyword>
<keyword evidence="1" id="KW-0343">GTPase activation</keyword>
<dbReference type="GO" id="GO:0048205">
    <property type="term" value="P:COPI coating of Golgi vesicle"/>
    <property type="evidence" value="ECO:0007669"/>
    <property type="project" value="TreeGrafter"/>
</dbReference>
<evidence type="ECO:0000256" key="2">
    <source>
        <dbReference type="ARBA" id="ARBA00022723"/>
    </source>
</evidence>
<dbReference type="GO" id="GO:0005096">
    <property type="term" value="F:GTPase activator activity"/>
    <property type="evidence" value="ECO:0007669"/>
    <property type="project" value="UniProtKB-KW"/>
</dbReference>
<dbReference type="OrthoDB" id="10266696at2759"/>
<gene>
    <name evidence="8" type="ORF">H696_02112</name>
</gene>
<dbReference type="InterPro" id="IPR001164">
    <property type="entry name" value="ArfGAP_dom"/>
</dbReference>
<sequence>MKLHIDVFDLTNVKTDKARRLVIDTEWTIDRVRVEAYAAALVLPPLFDDGRHRDQASLQEALRHTVGIFGIQLWARSTPSMEITNMQQLTLLMDKSVLVTFGGRPGTQQPAAVARQIAAMGVNTRLRPDGRAPTDPVSAPCSPVLEVPPGPPGGLGLAPGFAPPPGPPGSGFTSAPVSPLAPAGVGGRAGSTAAALGFGEPPPPPPPAGAPRPMAGFGGPPPGPPGPGFHSLQEITNMTPFKRGQLLLKLRDQDPSNKTCVDCDTDETEWAATSHAAFICIHCAGRHRQVGAALTACRSVSLDSWTPQMIFLVQIGGNGRFRRLLDSLSDLPRKQLGFNQGLEPFQERYSHASVQQYKARLKAELDELSHLDGPAIAVRFSQLAE</sequence>
<dbReference type="InterPro" id="IPR038508">
    <property type="entry name" value="ArfGAP_dom_sf"/>
</dbReference>
<dbReference type="Proteomes" id="UP000030693">
    <property type="component" value="Unassembled WGS sequence"/>
</dbReference>
<proteinExistence type="predicted"/>
<evidence type="ECO:0000256" key="1">
    <source>
        <dbReference type="ARBA" id="ARBA00022468"/>
    </source>
</evidence>
<organism evidence="8">
    <name type="scientific">Fonticula alba</name>
    <name type="common">Slime mold</name>
    <dbReference type="NCBI Taxonomy" id="691883"/>
    <lineage>
        <taxon>Eukaryota</taxon>
        <taxon>Rotosphaerida</taxon>
        <taxon>Fonticulaceae</taxon>
        <taxon>Fonticula</taxon>
    </lineage>
</organism>
<evidence type="ECO:0000256" key="6">
    <source>
        <dbReference type="SAM" id="MobiDB-lite"/>
    </source>
</evidence>
<name>A0A058ZB52_FONAL</name>
<evidence type="ECO:0000256" key="4">
    <source>
        <dbReference type="ARBA" id="ARBA00022833"/>
    </source>
</evidence>
<evidence type="ECO:0000313" key="9">
    <source>
        <dbReference type="Proteomes" id="UP000030693"/>
    </source>
</evidence>
<accession>A0A058ZB52</accession>
<dbReference type="InterPro" id="IPR037278">
    <property type="entry name" value="ARFGAP/RecO"/>
</dbReference>
<feature type="compositionally biased region" description="Pro residues" evidence="6">
    <location>
        <begin position="200"/>
        <end position="210"/>
    </location>
</feature>
<dbReference type="GO" id="GO:0000139">
    <property type="term" value="C:Golgi membrane"/>
    <property type="evidence" value="ECO:0007669"/>
    <property type="project" value="GOC"/>
</dbReference>
<reference evidence="8" key="1">
    <citation type="submission" date="2013-04" db="EMBL/GenBank/DDBJ databases">
        <title>The Genome Sequence of Fonticula alba ATCC 38817.</title>
        <authorList>
            <consortium name="The Broad Institute Genomics Platform"/>
            <person name="Russ C."/>
            <person name="Cuomo C."/>
            <person name="Burger G."/>
            <person name="Gray M.W."/>
            <person name="Holland P.W.H."/>
            <person name="King N."/>
            <person name="Lang F.B.F."/>
            <person name="Roger A.J."/>
            <person name="Ruiz-Trillo I."/>
            <person name="Brown M."/>
            <person name="Walker B."/>
            <person name="Young S."/>
            <person name="Zeng Q."/>
            <person name="Gargeya S."/>
            <person name="Fitzgerald M."/>
            <person name="Haas B."/>
            <person name="Abouelleil A."/>
            <person name="Allen A.W."/>
            <person name="Alvarado L."/>
            <person name="Arachchi H.M."/>
            <person name="Berlin A.M."/>
            <person name="Chapman S.B."/>
            <person name="Gainer-Dewar J."/>
            <person name="Goldberg J."/>
            <person name="Griggs A."/>
            <person name="Gujja S."/>
            <person name="Hansen M."/>
            <person name="Howarth C."/>
            <person name="Imamovic A."/>
            <person name="Ireland A."/>
            <person name="Larimer J."/>
            <person name="McCowan C."/>
            <person name="Murphy C."/>
            <person name="Pearson M."/>
            <person name="Poon T.W."/>
            <person name="Priest M."/>
            <person name="Roberts A."/>
            <person name="Saif S."/>
            <person name="Shea T."/>
            <person name="Sisk P."/>
            <person name="Sykes S."/>
            <person name="Wortman J."/>
            <person name="Nusbaum C."/>
            <person name="Birren B."/>
        </authorList>
    </citation>
    <scope>NUCLEOTIDE SEQUENCE [LARGE SCALE GENOMIC DNA]</scope>
    <source>
        <strain evidence="8">ATCC 38817</strain>
    </source>
</reference>
<feature type="domain" description="Arf-GAP" evidence="7">
    <location>
        <begin position="244"/>
        <end position="327"/>
    </location>
</feature>
<dbReference type="PANTHER" id="PTHR45686:SF4">
    <property type="entry name" value="ADP-RIBOSYLATION FACTOR GTPASE ACTIVATING PROTEIN 3, ISOFORM H"/>
    <property type="match status" value="1"/>
</dbReference>
<feature type="region of interest" description="Disordered" evidence="6">
    <location>
        <begin position="150"/>
        <end position="221"/>
    </location>
</feature>
<evidence type="ECO:0000313" key="8">
    <source>
        <dbReference type="EMBL" id="KCV71161.1"/>
    </source>
</evidence>
<dbReference type="GeneID" id="20526837"/>
<protein>
    <recommendedName>
        <fullName evidence="7">Arf-GAP domain-containing protein</fullName>
    </recommendedName>
</protein>
<dbReference type="GO" id="GO:0008270">
    <property type="term" value="F:zinc ion binding"/>
    <property type="evidence" value="ECO:0007669"/>
    <property type="project" value="UniProtKB-KW"/>
</dbReference>
<dbReference type="eggNOG" id="KOG0703">
    <property type="taxonomic scope" value="Eukaryota"/>
</dbReference>
<dbReference type="PROSITE" id="PS50115">
    <property type="entry name" value="ARFGAP"/>
    <property type="match status" value="1"/>
</dbReference>
<dbReference type="STRING" id="691883.A0A058ZB52"/>
<keyword evidence="9" id="KW-1185">Reference proteome</keyword>